<dbReference type="Pfam" id="PF06155">
    <property type="entry name" value="GBBH-like_N"/>
    <property type="match status" value="1"/>
</dbReference>
<evidence type="ECO:0000256" key="3">
    <source>
        <dbReference type="SAM" id="MobiDB-lite"/>
    </source>
</evidence>
<dbReference type="InterPro" id="IPR010376">
    <property type="entry name" value="GBBH-like_N"/>
</dbReference>
<evidence type="ECO:0000313" key="5">
    <source>
        <dbReference type="EMBL" id="PQO47882.1"/>
    </source>
</evidence>
<dbReference type="PANTHER" id="PTHR35303:SF5">
    <property type="entry name" value="OS02G0197800 PROTEIN"/>
    <property type="match status" value="1"/>
</dbReference>
<organism evidence="5 6">
    <name type="scientific">Blastopirellula marina</name>
    <dbReference type="NCBI Taxonomy" id="124"/>
    <lineage>
        <taxon>Bacteria</taxon>
        <taxon>Pseudomonadati</taxon>
        <taxon>Planctomycetota</taxon>
        <taxon>Planctomycetia</taxon>
        <taxon>Pirellulales</taxon>
        <taxon>Pirellulaceae</taxon>
        <taxon>Blastopirellula</taxon>
    </lineage>
</organism>
<evidence type="ECO:0000256" key="2">
    <source>
        <dbReference type="ARBA" id="ARBA00023004"/>
    </source>
</evidence>
<dbReference type="InterPro" id="IPR038492">
    <property type="entry name" value="GBBH-like_N_sf"/>
</dbReference>
<dbReference type="EMBL" id="PUHZ01000003">
    <property type="protein sequence ID" value="PQO47882.1"/>
    <property type="molecule type" value="Genomic_DNA"/>
</dbReference>
<evidence type="ECO:0000256" key="1">
    <source>
        <dbReference type="ARBA" id="ARBA00022723"/>
    </source>
</evidence>
<protein>
    <submittedName>
        <fullName evidence="5">DUF971 domain-containing protein</fullName>
    </submittedName>
</protein>
<gene>
    <name evidence="5" type="ORF">C5Y93_02260</name>
</gene>
<comment type="caution">
    <text evidence="5">The sequence shown here is derived from an EMBL/GenBank/DDBJ whole genome shotgun (WGS) entry which is preliminary data.</text>
</comment>
<feature type="compositionally biased region" description="Basic and acidic residues" evidence="3">
    <location>
        <begin position="35"/>
        <end position="53"/>
    </location>
</feature>
<proteinExistence type="predicted"/>
<dbReference type="GO" id="GO:0046872">
    <property type="term" value="F:metal ion binding"/>
    <property type="evidence" value="ECO:0007669"/>
    <property type="project" value="UniProtKB-KW"/>
</dbReference>
<evidence type="ECO:0000313" key="6">
    <source>
        <dbReference type="Proteomes" id="UP000237819"/>
    </source>
</evidence>
<keyword evidence="2" id="KW-0408">Iron</keyword>
<dbReference type="PANTHER" id="PTHR35303">
    <property type="entry name" value="OS02G0197800 PROTEIN"/>
    <property type="match status" value="1"/>
</dbReference>
<evidence type="ECO:0000259" key="4">
    <source>
        <dbReference type="Pfam" id="PF06155"/>
    </source>
</evidence>
<reference evidence="5 6" key="1">
    <citation type="submission" date="2018-02" db="EMBL/GenBank/DDBJ databases">
        <title>Comparative genomes isolates from brazilian mangrove.</title>
        <authorList>
            <person name="Araujo J.E."/>
            <person name="Taketani R.G."/>
            <person name="Silva M.C.P."/>
            <person name="Loureco M.V."/>
            <person name="Andreote F.D."/>
        </authorList>
    </citation>
    <scope>NUCLEOTIDE SEQUENCE [LARGE SCALE GENOMIC DNA]</scope>
    <source>
        <strain evidence="5 6">Nap-Phe MGV</strain>
    </source>
</reference>
<feature type="region of interest" description="Disordered" evidence="3">
    <location>
        <begin position="35"/>
        <end position="58"/>
    </location>
</feature>
<dbReference type="Proteomes" id="UP000237819">
    <property type="component" value="Unassembled WGS sequence"/>
</dbReference>
<keyword evidence="1" id="KW-0479">Metal-binding</keyword>
<dbReference type="AlphaFoldDB" id="A0A2S8GTZ8"/>
<name>A0A2S8GTZ8_9BACT</name>
<sequence>MSSSHPPQPTALALLPDGRLRIDWSDQTVRAYLPRELRDASPDALTREKKSAAAERPTNELTVLSAEELAPVTIKGMQPVGHYAYQILFSDGHDSGIFTYEYLYQLGQPLDA</sequence>
<dbReference type="Gene3D" id="3.30.2020.30">
    <property type="match status" value="1"/>
</dbReference>
<feature type="domain" description="Gamma-butyrobetaine hydroxylase-like N-terminal" evidence="4">
    <location>
        <begin position="18"/>
        <end position="104"/>
    </location>
</feature>
<dbReference type="RefSeq" id="WP_105333754.1">
    <property type="nucleotide sequence ID" value="NZ_PUHZ01000003.1"/>
</dbReference>
<accession>A0A2S8GTZ8</accession>
<dbReference type="OrthoDB" id="9794178at2"/>